<dbReference type="EMBL" id="CP053085">
    <property type="protein sequence ID" value="QJR36614.1"/>
    <property type="molecule type" value="Genomic_DNA"/>
</dbReference>
<dbReference type="InterPro" id="IPR023631">
    <property type="entry name" value="Amidase_dom"/>
</dbReference>
<dbReference type="NCBIfam" id="NF006006">
    <property type="entry name" value="PRK08137.1"/>
    <property type="match status" value="1"/>
</dbReference>
<dbReference type="RefSeq" id="WP_171226046.1">
    <property type="nucleotide sequence ID" value="NZ_CP053085.1"/>
</dbReference>
<keyword evidence="3" id="KW-1185">Reference proteome</keyword>
<dbReference type="EC" id="3.5.1.4" evidence="2"/>
<evidence type="ECO:0000313" key="3">
    <source>
        <dbReference type="Proteomes" id="UP000500938"/>
    </source>
</evidence>
<dbReference type="AlphaFoldDB" id="A0A6M4INR4"/>
<sequence>MTKRIDRRGFVASTLATAAAATVGTMSTLVPMHTAQAAGDQHDGMQPDAFPYAELSVAELQSRMAKGTLTSRTLTAAYLSRIAALDRSGPTLNSVIETNPDALTIAAERDAERRAGKVRGPLHGIPVLIKDNIDSADRMQTTAGSLALVGKPAPRDAFIVQRLRDAGAVLLGKTNLSEWANFRSTRSTSGWSGRGGQTRHPFVIDRNPCGSSSGTGTAISANLAAVGIGTETDGSIICPSSICGLVGIKPTVGLWSRSGIIPISSSQDTAGPMARTVSDAAALLGALTGVDARDRATAESAGKSVADYTTYLNAKALQGARIGVARNMAGFHPTTDAAFERAIESLREAGAVIVDPANVPTVGKYDEAELDVLLYEFKAGVNAYLAERGATVSVRTMDEVIAFNRANAGAEMPYFGQEQMERAQTMGSLDDAKYRDAVAACRRLSRDEGIDAIMAQHSLDAIVAPSNGPSWPTDLMNGDRYSGGNSSVAAVAGYPSVTVPMGFADALPLGVSFIGRAWSEGRLIGLAYSFEQATKARRAPRFLPTMPIAAPKRGS</sequence>
<evidence type="ECO:0000313" key="2">
    <source>
        <dbReference type="EMBL" id="QJR36614.1"/>
    </source>
</evidence>
<organism evidence="2 3">
    <name type="scientific">Gemmatimonas groenlandica</name>
    <dbReference type="NCBI Taxonomy" id="2732249"/>
    <lineage>
        <taxon>Bacteria</taxon>
        <taxon>Pseudomonadati</taxon>
        <taxon>Gemmatimonadota</taxon>
        <taxon>Gemmatimonadia</taxon>
        <taxon>Gemmatimonadales</taxon>
        <taxon>Gemmatimonadaceae</taxon>
        <taxon>Gemmatimonas</taxon>
    </lineage>
</organism>
<dbReference type="SUPFAM" id="SSF75304">
    <property type="entry name" value="Amidase signature (AS) enzymes"/>
    <property type="match status" value="1"/>
</dbReference>
<proteinExistence type="predicted"/>
<dbReference type="Gene3D" id="3.90.1300.10">
    <property type="entry name" value="Amidase signature (AS) domain"/>
    <property type="match status" value="1"/>
</dbReference>
<dbReference type="InterPro" id="IPR036928">
    <property type="entry name" value="AS_sf"/>
</dbReference>
<dbReference type="Proteomes" id="UP000500938">
    <property type="component" value="Chromosome"/>
</dbReference>
<dbReference type="GO" id="GO:0004040">
    <property type="term" value="F:amidase activity"/>
    <property type="evidence" value="ECO:0007669"/>
    <property type="project" value="UniProtKB-EC"/>
</dbReference>
<feature type="domain" description="Amidase" evidence="1">
    <location>
        <begin position="74"/>
        <end position="523"/>
    </location>
</feature>
<keyword evidence="2" id="KW-0378">Hydrolase</keyword>
<gene>
    <name evidence="2" type="ORF">HKW67_14400</name>
</gene>
<accession>A0A6M4INR4</accession>
<protein>
    <submittedName>
        <fullName evidence="2">Amidase</fullName>
        <ecNumber evidence="2">3.5.1.4</ecNumber>
    </submittedName>
</protein>
<dbReference type="PANTHER" id="PTHR42678:SF34">
    <property type="entry name" value="OS04G0183300 PROTEIN"/>
    <property type="match status" value="1"/>
</dbReference>
<dbReference type="InterPro" id="IPR006311">
    <property type="entry name" value="TAT_signal"/>
</dbReference>
<dbReference type="PROSITE" id="PS51318">
    <property type="entry name" value="TAT"/>
    <property type="match status" value="1"/>
</dbReference>
<dbReference type="Pfam" id="PF01425">
    <property type="entry name" value="Amidase"/>
    <property type="match status" value="1"/>
</dbReference>
<name>A0A6M4INR4_9BACT</name>
<dbReference type="NCBIfam" id="NF005300">
    <property type="entry name" value="PRK06828.1"/>
    <property type="match status" value="1"/>
</dbReference>
<reference evidence="2 3" key="1">
    <citation type="submission" date="2020-05" db="EMBL/GenBank/DDBJ databases">
        <title>Complete genome sequence of Gemmatimonas greenlandica TET16.</title>
        <authorList>
            <person name="Zeng Y."/>
        </authorList>
    </citation>
    <scope>NUCLEOTIDE SEQUENCE [LARGE SCALE GENOMIC DNA]</scope>
    <source>
        <strain evidence="2 3">TET16</strain>
    </source>
</reference>
<evidence type="ECO:0000259" key="1">
    <source>
        <dbReference type="Pfam" id="PF01425"/>
    </source>
</evidence>
<dbReference type="PANTHER" id="PTHR42678">
    <property type="entry name" value="AMIDASE"/>
    <property type="match status" value="1"/>
</dbReference>
<dbReference type="KEGG" id="ggr:HKW67_14400"/>